<dbReference type="EMBL" id="CM042890">
    <property type="protein sequence ID" value="KAI4310940.1"/>
    <property type="molecule type" value="Genomic_DNA"/>
</dbReference>
<sequence>MPSWIDPVRRRLLAFRRPVKADLVIAKDGSGKYTTINEALKDIPLNSETPFVLYIKAGVYNEIVTFTENMTNLVVIGDGPTRTVITGDLNFVDGIQTYATATVSVLGNNFMAKYIGFANTAGPTKHQAVALLVQSDFSIFYQCNMDGLGGGGGSLVLALGTRSEYGIGFLPVGLWDSPNDRPLSEFHLRNSEVAWNKKST</sequence>
<organism evidence="1 2">
    <name type="scientific">Melastoma candidum</name>
    <dbReference type="NCBI Taxonomy" id="119954"/>
    <lineage>
        <taxon>Eukaryota</taxon>
        <taxon>Viridiplantae</taxon>
        <taxon>Streptophyta</taxon>
        <taxon>Embryophyta</taxon>
        <taxon>Tracheophyta</taxon>
        <taxon>Spermatophyta</taxon>
        <taxon>Magnoliopsida</taxon>
        <taxon>eudicotyledons</taxon>
        <taxon>Gunneridae</taxon>
        <taxon>Pentapetalae</taxon>
        <taxon>rosids</taxon>
        <taxon>malvids</taxon>
        <taxon>Myrtales</taxon>
        <taxon>Melastomataceae</taxon>
        <taxon>Melastomatoideae</taxon>
        <taxon>Melastomateae</taxon>
        <taxon>Melastoma</taxon>
    </lineage>
</organism>
<name>A0ACB9LJT9_9MYRT</name>
<evidence type="ECO:0000313" key="1">
    <source>
        <dbReference type="EMBL" id="KAI4310940.1"/>
    </source>
</evidence>
<reference evidence="2" key="1">
    <citation type="journal article" date="2023" name="Front. Plant Sci.">
        <title>Chromosomal-level genome assembly of Melastoma candidum provides insights into trichome evolution.</title>
        <authorList>
            <person name="Zhong Y."/>
            <person name="Wu W."/>
            <person name="Sun C."/>
            <person name="Zou P."/>
            <person name="Liu Y."/>
            <person name="Dai S."/>
            <person name="Zhou R."/>
        </authorList>
    </citation>
    <scope>NUCLEOTIDE SEQUENCE [LARGE SCALE GENOMIC DNA]</scope>
</reference>
<evidence type="ECO:0000313" key="2">
    <source>
        <dbReference type="Proteomes" id="UP001057402"/>
    </source>
</evidence>
<gene>
    <name evidence="1" type="ORF">MLD38_035882</name>
</gene>
<proteinExistence type="predicted"/>
<dbReference type="Proteomes" id="UP001057402">
    <property type="component" value="Chromosome 11"/>
</dbReference>
<keyword evidence="2" id="KW-1185">Reference proteome</keyword>
<comment type="caution">
    <text evidence="1">The sequence shown here is derived from an EMBL/GenBank/DDBJ whole genome shotgun (WGS) entry which is preliminary data.</text>
</comment>
<accession>A0ACB9LJT9</accession>
<protein>
    <submittedName>
        <fullName evidence="1">Uncharacterized protein</fullName>
    </submittedName>
</protein>